<keyword evidence="4 5" id="KW-0472">Membrane</keyword>
<evidence type="ECO:0000256" key="3">
    <source>
        <dbReference type="ARBA" id="ARBA00022989"/>
    </source>
</evidence>
<dbReference type="Pfam" id="PF00999">
    <property type="entry name" value="Na_H_Exchanger"/>
    <property type="match status" value="1"/>
</dbReference>
<feature type="domain" description="Cation/H+ exchanger transmembrane" evidence="6">
    <location>
        <begin position="13"/>
        <end position="108"/>
    </location>
</feature>
<dbReference type="InterPro" id="IPR006153">
    <property type="entry name" value="Cation/H_exchanger_TM"/>
</dbReference>
<protein>
    <submittedName>
        <fullName evidence="7">Na(+)/H(+) antiporter NhaP</fullName>
    </submittedName>
</protein>
<evidence type="ECO:0000256" key="5">
    <source>
        <dbReference type="SAM" id="Phobius"/>
    </source>
</evidence>
<dbReference type="GO" id="GO:1902600">
    <property type="term" value="P:proton transmembrane transport"/>
    <property type="evidence" value="ECO:0007669"/>
    <property type="project" value="InterPro"/>
</dbReference>
<dbReference type="Proteomes" id="UP000094622">
    <property type="component" value="Unassembled WGS sequence"/>
</dbReference>
<dbReference type="AlphaFoldDB" id="A0A1E3H403"/>
<feature type="transmembrane region" description="Helical" evidence="5">
    <location>
        <begin position="29"/>
        <end position="52"/>
    </location>
</feature>
<dbReference type="EMBL" id="MCRJ01000031">
    <property type="protein sequence ID" value="ODN71048.1"/>
    <property type="molecule type" value="Genomic_DNA"/>
</dbReference>
<gene>
    <name evidence="7" type="primary">nhaP_1</name>
    <name evidence="7" type="ORF">A6302_01609</name>
</gene>
<feature type="transmembrane region" description="Helical" evidence="5">
    <location>
        <begin position="73"/>
        <end position="90"/>
    </location>
</feature>
<evidence type="ECO:0000313" key="8">
    <source>
        <dbReference type="Proteomes" id="UP000094622"/>
    </source>
</evidence>
<proteinExistence type="predicted"/>
<accession>A0A1E3H403</accession>
<evidence type="ECO:0000256" key="4">
    <source>
        <dbReference type="ARBA" id="ARBA00023136"/>
    </source>
</evidence>
<keyword evidence="2 5" id="KW-0812">Transmembrane</keyword>
<keyword evidence="3 5" id="KW-1133">Transmembrane helix</keyword>
<comment type="caution">
    <text evidence="7">The sequence shown here is derived from an EMBL/GenBank/DDBJ whole genome shotgun (WGS) entry which is preliminary data.</text>
</comment>
<organism evidence="7 8">
    <name type="scientific">Methylobrevis pamukkalensis</name>
    <dbReference type="NCBI Taxonomy" id="1439726"/>
    <lineage>
        <taxon>Bacteria</taxon>
        <taxon>Pseudomonadati</taxon>
        <taxon>Pseudomonadota</taxon>
        <taxon>Alphaproteobacteria</taxon>
        <taxon>Hyphomicrobiales</taxon>
        <taxon>Pleomorphomonadaceae</taxon>
        <taxon>Methylobrevis</taxon>
    </lineage>
</organism>
<dbReference type="PATRIC" id="fig|1439726.3.peg.1697"/>
<dbReference type="GO" id="GO:0015297">
    <property type="term" value="F:antiporter activity"/>
    <property type="evidence" value="ECO:0007669"/>
    <property type="project" value="InterPro"/>
</dbReference>
<dbReference type="RefSeq" id="WP_069306471.1">
    <property type="nucleotide sequence ID" value="NZ_MCRJ01000031.1"/>
</dbReference>
<reference evidence="7 8" key="1">
    <citation type="submission" date="2016-07" db="EMBL/GenBank/DDBJ databases">
        <title>Draft Genome Sequence of Methylobrevis pamukkalensis PK2.</title>
        <authorList>
            <person name="Vasilenko O.V."/>
            <person name="Doronina N.V."/>
            <person name="Shmareva M.N."/>
            <person name="Tarlachkov S.V."/>
            <person name="Mustakhimov I."/>
            <person name="Trotsenko Y.A."/>
        </authorList>
    </citation>
    <scope>NUCLEOTIDE SEQUENCE [LARGE SCALE GENOMIC DNA]</scope>
    <source>
        <strain evidence="7 8">PK2</strain>
    </source>
</reference>
<keyword evidence="8" id="KW-1185">Reference proteome</keyword>
<evidence type="ECO:0000259" key="6">
    <source>
        <dbReference type="Pfam" id="PF00999"/>
    </source>
</evidence>
<comment type="subcellular location">
    <subcellularLocation>
        <location evidence="1">Membrane</location>
        <topology evidence="1">Multi-pass membrane protein</topology>
    </subcellularLocation>
</comment>
<evidence type="ECO:0000313" key="7">
    <source>
        <dbReference type="EMBL" id="ODN71048.1"/>
    </source>
</evidence>
<dbReference type="GO" id="GO:0016020">
    <property type="term" value="C:membrane"/>
    <property type="evidence" value="ECO:0007669"/>
    <property type="project" value="UniProtKB-SubCell"/>
</dbReference>
<sequence>MLSIFDLLALLLAATAGFAWVNHVYLGLPHTIGLMIMGLLSSLLLIAGELLVPRVHIYEDLTSIIRHIDFQRIVLDGMLAFLLFAGALHVDFSQMRRRRWSIGAMATVAW</sequence>
<evidence type="ECO:0000256" key="1">
    <source>
        <dbReference type="ARBA" id="ARBA00004141"/>
    </source>
</evidence>
<evidence type="ECO:0000256" key="2">
    <source>
        <dbReference type="ARBA" id="ARBA00022692"/>
    </source>
</evidence>
<name>A0A1E3H403_9HYPH</name>